<dbReference type="Gene3D" id="3.90.1150.10">
    <property type="entry name" value="Aspartate Aminotransferase, domain 1"/>
    <property type="match status" value="1"/>
</dbReference>
<dbReference type="Pfam" id="PF00202">
    <property type="entry name" value="Aminotran_3"/>
    <property type="match status" value="1"/>
</dbReference>
<reference evidence="7 8" key="1">
    <citation type="submission" date="2016-04" db="EMBL/GenBank/DDBJ databases">
        <authorList>
            <person name="Evans L.H."/>
            <person name="Alamgir A."/>
            <person name="Owens N."/>
            <person name="Weber N.D."/>
            <person name="Virtaneva K."/>
            <person name="Barbian K."/>
            <person name="Babar A."/>
            <person name="Rosenke K."/>
        </authorList>
    </citation>
    <scope>NUCLEOTIDE SEQUENCE [LARGE SCALE GENOMIC DNA]</scope>
    <source>
        <strain evidence="7 8">IFM 0406</strain>
    </source>
</reference>
<dbReference type="CDD" id="cd00610">
    <property type="entry name" value="OAT_like"/>
    <property type="match status" value="1"/>
</dbReference>
<evidence type="ECO:0000313" key="7">
    <source>
        <dbReference type="EMBL" id="KZM75683.1"/>
    </source>
</evidence>
<keyword evidence="8" id="KW-1185">Reference proteome</keyword>
<evidence type="ECO:0000256" key="2">
    <source>
        <dbReference type="ARBA" id="ARBA00022571"/>
    </source>
</evidence>
<comment type="similarity">
    <text evidence="6">Belongs to the class-III pyridoxal-phosphate-dependent aminotransferase family.</text>
</comment>
<keyword evidence="5 6" id="KW-0663">Pyridoxal phosphate</keyword>
<keyword evidence="4 7" id="KW-0808">Transferase</keyword>
<sequence length="416" mass="43929">MTTTDTVDPAWVADRYRRSLSAGRARLAAMLGGQVEVHSEGAWLTTSDGERYLNAGGYAVLFTGARHPLVVEEVQRQLHTHPVGTRLFLEPTAARAAEALLGVAPAGLERVYFGCTGAEAVETAIKLARVNGRRRLIATTGGFHGKTLGALSITGRPAFQDPFRPLLPGVVTVPYGDTGALAAELERYPGEACVVLEPVQGENGVVIPPPGYLTSVRALCSEYGALLVVDEIQTGLGRLGAWWGCDRERVRPDILLSGKCLGGGVIPVSAVLAPPEVFAPLDRDPFLHTSTFSAVPIAMAAVCGAIRAITEDDLVARAAALGTRLRDGLTEIAARRLAAHGCRVRGQGLLIGVELADPGLTGALLVELVARHVVANLSLNCDRVLRLTPPAVLTDAEADLLLETFDEAASSPVFRH</sequence>
<dbReference type="InterPro" id="IPR015424">
    <property type="entry name" value="PyrdxlP-dep_Trfase"/>
</dbReference>
<dbReference type="GO" id="GO:0030170">
    <property type="term" value="F:pyridoxal phosphate binding"/>
    <property type="evidence" value="ECO:0007669"/>
    <property type="project" value="InterPro"/>
</dbReference>
<dbReference type="PANTHER" id="PTHR11986:SF79">
    <property type="entry name" value="ACETYLORNITHINE AMINOTRANSFERASE, MITOCHONDRIAL"/>
    <property type="match status" value="1"/>
</dbReference>
<dbReference type="GO" id="GO:0006526">
    <property type="term" value="P:L-arginine biosynthetic process"/>
    <property type="evidence" value="ECO:0007669"/>
    <property type="project" value="UniProtKB-KW"/>
</dbReference>
<dbReference type="OrthoDB" id="9801052at2"/>
<dbReference type="Proteomes" id="UP000076512">
    <property type="component" value="Unassembled WGS sequence"/>
</dbReference>
<keyword evidence="3 7" id="KW-0032">Aminotransferase</keyword>
<evidence type="ECO:0000256" key="5">
    <source>
        <dbReference type="ARBA" id="ARBA00022898"/>
    </source>
</evidence>
<evidence type="ECO:0000256" key="6">
    <source>
        <dbReference type="RuleBase" id="RU003560"/>
    </source>
</evidence>
<dbReference type="GO" id="GO:0008483">
    <property type="term" value="F:transaminase activity"/>
    <property type="evidence" value="ECO:0007669"/>
    <property type="project" value="UniProtKB-KW"/>
</dbReference>
<dbReference type="Gene3D" id="3.40.640.10">
    <property type="entry name" value="Type I PLP-dependent aspartate aminotransferase-like (Major domain)"/>
    <property type="match status" value="1"/>
</dbReference>
<dbReference type="AlphaFoldDB" id="A0A164PKB5"/>
<dbReference type="PROSITE" id="PS00600">
    <property type="entry name" value="AA_TRANSFER_CLASS_3"/>
    <property type="match status" value="1"/>
</dbReference>
<dbReference type="InterPro" id="IPR015421">
    <property type="entry name" value="PyrdxlP-dep_Trfase_major"/>
</dbReference>
<dbReference type="FunFam" id="3.40.640.10:FF:000004">
    <property type="entry name" value="Acetylornithine aminotransferase"/>
    <property type="match status" value="1"/>
</dbReference>
<dbReference type="InterPro" id="IPR050103">
    <property type="entry name" value="Class-III_PLP-dep_AT"/>
</dbReference>
<evidence type="ECO:0000256" key="1">
    <source>
        <dbReference type="ARBA" id="ARBA00001933"/>
    </source>
</evidence>
<protein>
    <submittedName>
        <fullName evidence="7">Acetylornithine aminotransferase</fullName>
    </submittedName>
</protein>
<comment type="caution">
    <text evidence="7">The sequence shown here is derived from an EMBL/GenBank/DDBJ whole genome shotgun (WGS) entry which is preliminary data.</text>
</comment>
<dbReference type="GO" id="GO:0042802">
    <property type="term" value="F:identical protein binding"/>
    <property type="evidence" value="ECO:0007669"/>
    <property type="project" value="TreeGrafter"/>
</dbReference>
<organism evidence="7 8">
    <name type="scientific">Nocardia terpenica</name>
    <dbReference type="NCBI Taxonomy" id="455432"/>
    <lineage>
        <taxon>Bacteria</taxon>
        <taxon>Bacillati</taxon>
        <taxon>Actinomycetota</taxon>
        <taxon>Actinomycetes</taxon>
        <taxon>Mycobacteriales</taxon>
        <taxon>Nocardiaceae</taxon>
        <taxon>Nocardia</taxon>
    </lineage>
</organism>
<evidence type="ECO:0000256" key="4">
    <source>
        <dbReference type="ARBA" id="ARBA00022679"/>
    </source>
</evidence>
<dbReference type="PANTHER" id="PTHR11986">
    <property type="entry name" value="AMINOTRANSFERASE CLASS III"/>
    <property type="match status" value="1"/>
</dbReference>
<evidence type="ECO:0000256" key="3">
    <source>
        <dbReference type="ARBA" id="ARBA00022576"/>
    </source>
</evidence>
<evidence type="ECO:0000313" key="8">
    <source>
        <dbReference type="Proteomes" id="UP000076512"/>
    </source>
</evidence>
<keyword evidence="2" id="KW-0055">Arginine biosynthesis</keyword>
<dbReference type="InterPro" id="IPR005814">
    <property type="entry name" value="Aminotrans_3"/>
</dbReference>
<dbReference type="PIRSF" id="PIRSF000521">
    <property type="entry name" value="Transaminase_4ab_Lys_Orn"/>
    <property type="match status" value="1"/>
</dbReference>
<dbReference type="InterPro" id="IPR015422">
    <property type="entry name" value="PyrdxlP-dep_Trfase_small"/>
</dbReference>
<gene>
    <name evidence="7" type="ORF">AWN90_20255</name>
</gene>
<dbReference type="STRING" id="455432.AWN90_20255"/>
<comment type="cofactor">
    <cofactor evidence="1">
        <name>pyridoxal 5'-phosphate</name>
        <dbReference type="ChEBI" id="CHEBI:597326"/>
    </cofactor>
</comment>
<dbReference type="EMBL" id="LWGR01000003">
    <property type="protein sequence ID" value="KZM75683.1"/>
    <property type="molecule type" value="Genomic_DNA"/>
</dbReference>
<keyword evidence="2" id="KW-0028">Amino-acid biosynthesis</keyword>
<name>A0A164PKB5_9NOCA</name>
<dbReference type="SUPFAM" id="SSF53383">
    <property type="entry name" value="PLP-dependent transferases"/>
    <property type="match status" value="1"/>
</dbReference>
<accession>A0A164PKB5</accession>
<dbReference type="RefSeq" id="WP_067583511.1">
    <property type="nucleotide sequence ID" value="NZ_JABMCZ010000001.1"/>
</dbReference>
<proteinExistence type="inferred from homology"/>
<dbReference type="InterPro" id="IPR049704">
    <property type="entry name" value="Aminotrans_3_PPA_site"/>
</dbReference>